<dbReference type="PANTHER" id="PTHR40446">
    <property type="entry name" value="N-ACETYLGLUCOSAMINE-1-PHOSPHODIESTER ALPHA-N-ACETYLGLUCOSAMINIDASE"/>
    <property type="match status" value="1"/>
</dbReference>
<proteinExistence type="predicted"/>
<feature type="coiled-coil region" evidence="1">
    <location>
        <begin position="41"/>
        <end position="103"/>
    </location>
</feature>
<dbReference type="Proteomes" id="UP000740557">
    <property type="component" value="Unassembled WGS sequence"/>
</dbReference>
<protein>
    <submittedName>
        <fullName evidence="4">Phosphodiester glycosidase family protein</fullName>
    </submittedName>
</protein>
<dbReference type="EMBL" id="JAGQNX010000076">
    <property type="protein sequence ID" value="MCA9308389.1"/>
    <property type="molecule type" value="Genomic_DNA"/>
</dbReference>
<keyword evidence="1" id="KW-0175">Coiled coil</keyword>
<keyword evidence="4" id="KW-0378">Hydrolase</keyword>
<evidence type="ECO:0000259" key="3">
    <source>
        <dbReference type="Pfam" id="PF09992"/>
    </source>
</evidence>
<comment type="caution">
    <text evidence="4">The sequence shown here is derived from an EMBL/GenBank/DDBJ whole genome shotgun (WGS) entry which is preliminary data.</text>
</comment>
<dbReference type="AlphaFoldDB" id="A0A955J1U2"/>
<reference evidence="4" key="1">
    <citation type="submission" date="2020-04" db="EMBL/GenBank/DDBJ databases">
        <authorList>
            <person name="Zhang T."/>
        </authorList>
    </citation>
    <scope>NUCLEOTIDE SEQUENCE</scope>
    <source>
        <strain evidence="4">HKST-UBA79</strain>
    </source>
</reference>
<organism evidence="4 5">
    <name type="scientific">candidate division WWE3 bacterium</name>
    <dbReference type="NCBI Taxonomy" id="2053526"/>
    <lineage>
        <taxon>Bacteria</taxon>
        <taxon>Katanobacteria</taxon>
    </lineage>
</organism>
<evidence type="ECO:0000313" key="4">
    <source>
        <dbReference type="EMBL" id="MCA9308389.1"/>
    </source>
</evidence>
<accession>A0A955J1U2</accession>
<dbReference type="Pfam" id="PF09992">
    <property type="entry name" value="NAGPA"/>
    <property type="match status" value="1"/>
</dbReference>
<dbReference type="PANTHER" id="PTHR40446:SF2">
    <property type="entry name" value="N-ACETYLGLUCOSAMINE-1-PHOSPHODIESTER ALPHA-N-ACETYLGLUCOSAMINIDASE"/>
    <property type="match status" value="1"/>
</dbReference>
<evidence type="ECO:0000313" key="5">
    <source>
        <dbReference type="Proteomes" id="UP000740557"/>
    </source>
</evidence>
<gene>
    <name evidence="4" type="ORF">KC980_02670</name>
</gene>
<dbReference type="InterPro" id="IPR018711">
    <property type="entry name" value="NAGPA"/>
</dbReference>
<keyword evidence="4" id="KW-0326">Glycosidase</keyword>
<keyword evidence="2" id="KW-0812">Transmembrane</keyword>
<reference evidence="4" key="2">
    <citation type="journal article" date="2021" name="Microbiome">
        <title>Successional dynamics and alternative stable states in a saline activated sludge microbial community over 9 years.</title>
        <authorList>
            <person name="Wang Y."/>
            <person name="Ye J."/>
            <person name="Ju F."/>
            <person name="Liu L."/>
            <person name="Boyd J.A."/>
            <person name="Deng Y."/>
            <person name="Parks D.H."/>
            <person name="Jiang X."/>
            <person name="Yin X."/>
            <person name="Woodcroft B.J."/>
            <person name="Tyson G.W."/>
            <person name="Hugenholtz P."/>
            <person name="Polz M.F."/>
            <person name="Zhang T."/>
        </authorList>
    </citation>
    <scope>NUCLEOTIDE SEQUENCE</scope>
    <source>
        <strain evidence="4">HKST-UBA79</strain>
    </source>
</reference>
<dbReference type="GO" id="GO:0016798">
    <property type="term" value="F:hydrolase activity, acting on glycosyl bonds"/>
    <property type="evidence" value="ECO:0007669"/>
    <property type="project" value="UniProtKB-KW"/>
</dbReference>
<feature type="domain" description="Phosphodiester glycosidase" evidence="3">
    <location>
        <begin position="277"/>
        <end position="408"/>
    </location>
</feature>
<name>A0A955J1U2_UNCKA</name>
<sequence>MQRVTAKLAHFTPYVVLLLTVVVTTIATIGTYKIVGIESSIKKLDSQLTEQQETYKYLNDNLPKELFEDHLSHIENITLKNSLADTQTELDTLKSDETQIENNLIQEVYEQYDTYNTKLARNTKLKLNTDNATSNVEEYGALLLAKDYVKLKELLDTNLQQLDKDYNEYIASLPPPATSASGGYSYTNVNTEKGTFGVFLIKLPKDQITIKTLAAIDNDCKNNCPTKSLAQYVKENNAYAGITGSYACPADYAQCQNKLWSFDFALYDSNDNKWLNKKARGWSETGLMTFKGGSSNFYKKSTDYGGDSVTAAISNFPSLVKDNNIVVDKSDTDSYQETKGLRGAIGTDDKNVYLAYITNATVIDAAYAMRALGAKDALNMDGGGTAAMYIDGRYVVGPGRPLANAIVIVK</sequence>
<keyword evidence="2" id="KW-1133">Transmembrane helix</keyword>
<evidence type="ECO:0000256" key="1">
    <source>
        <dbReference type="SAM" id="Coils"/>
    </source>
</evidence>
<evidence type="ECO:0000256" key="2">
    <source>
        <dbReference type="SAM" id="Phobius"/>
    </source>
</evidence>
<keyword evidence="2" id="KW-0472">Membrane</keyword>
<feature type="transmembrane region" description="Helical" evidence="2">
    <location>
        <begin position="12"/>
        <end position="32"/>
    </location>
</feature>